<dbReference type="EMBL" id="JAKUCV010000410">
    <property type="protein sequence ID" value="KAJ4850189.1"/>
    <property type="molecule type" value="Genomic_DNA"/>
</dbReference>
<feature type="region of interest" description="Disordered" evidence="5">
    <location>
        <begin position="309"/>
        <end position="348"/>
    </location>
</feature>
<protein>
    <recommendedName>
        <fullName evidence="6">NAC domain-containing protein</fullName>
    </recommendedName>
</protein>
<dbReference type="GO" id="GO:0003677">
    <property type="term" value="F:DNA binding"/>
    <property type="evidence" value="ECO:0007669"/>
    <property type="project" value="UniProtKB-KW"/>
</dbReference>
<dbReference type="Proteomes" id="UP001141552">
    <property type="component" value="Unassembled WGS sequence"/>
</dbReference>
<reference evidence="7" key="2">
    <citation type="journal article" date="2023" name="Plants (Basel)">
        <title>Annotation of the Turnera subulata (Passifloraceae) Draft Genome Reveals the S-Locus Evolved after the Divergence of Turneroideae from Passifloroideae in a Stepwise Manner.</title>
        <authorList>
            <person name="Henning P.M."/>
            <person name="Roalson E.H."/>
            <person name="Mir W."/>
            <person name="McCubbin A.G."/>
            <person name="Shore J.S."/>
        </authorList>
    </citation>
    <scope>NUCLEOTIDE SEQUENCE</scope>
    <source>
        <strain evidence="7">F60SS</strain>
    </source>
</reference>
<evidence type="ECO:0000256" key="4">
    <source>
        <dbReference type="ARBA" id="ARBA00023242"/>
    </source>
</evidence>
<keyword evidence="4" id="KW-0539">Nucleus</keyword>
<keyword evidence="3" id="KW-0804">Transcription</keyword>
<organism evidence="7 8">
    <name type="scientific">Turnera subulata</name>
    <dbReference type="NCBI Taxonomy" id="218843"/>
    <lineage>
        <taxon>Eukaryota</taxon>
        <taxon>Viridiplantae</taxon>
        <taxon>Streptophyta</taxon>
        <taxon>Embryophyta</taxon>
        <taxon>Tracheophyta</taxon>
        <taxon>Spermatophyta</taxon>
        <taxon>Magnoliopsida</taxon>
        <taxon>eudicotyledons</taxon>
        <taxon>Gunneridae</taxon>
        <taxon>Pentapetalae</taxon>
        <taxon>rosids</taxon>
        <taxon>fabids</taxon>
        <taxon>Malpighiales</taxon>
        <taxon>Passifloraceae</taxon>
        <taxon>Turnera</taxon>
    </lineage>
</organism>
<dbReference type="InterPro" id="IPR036093">
    <property type="entry name" value="NAC_dom_sf"/>
</dbReference>
<feature type="compositionally biased region" description="Basic and acidic residues" evidence="5">
    <location>
        <begin position="176"/>
        <end position="185"/>
    </location>
</feature>
<evidence type="ECO:0000313" key="7">
    <source>
        <dbReference type="EMBL" id="KAJ4850189.1"/>
    </source>
</evidence>
<evidence type="ECO:0000256" key="2">
    <source>
        <dbReference type="ARBA" id="ARBA00023125"/>
    </source>
</evidence>
<feature type="domain" description="NAC" evidence="6">
    <location>
        <begin position="7"/>
        <end position="174"/>
    </location>
</feature>
<evidence type="ECO:0000313" key="8">
    <source>
        <dbReference type="Proteomes" id="UP001141552"/>
    </source>
</evidence>
<comment type="caution">
    <text evidence="7">The sequence shown here is derived from an EMBL/GenBank/DDBJ whole genome shotgun (WGS) entry which is preliminary data.</text>
</comment>
<evidence type="ECO:0000259" key="6">
    <source>
        <dbReference type="PROSITE" id="PS51005"/>
    </source>
</evidence>
<dbReference type="AlphaFoldDB" id="A0A9Q0GH59"/>
<dbReference type="GO" id="GO:0006355">
    <property type="term" value="P:regulation of DNA-templated transcription"/>
    <property type="evidence" value="ECO:0007669"/>
    <property type="project" value="InterPro"/>
</dbReference>
<proteinExistence type="predicted"/>
<dbReference type="PANTHER" id="PTHR31719:SF127">
    <property type="entry name" value="NAC TRANSCRIPTION FACTOR 29"/>
    <property type="match status" value="1"/>
</dbReference>
<evidence type="ECO:0000256" key="3">
    <source>
        <dbReference type="ARBA" id="ARBA00023163"/>
    </source>
</evidence>
<evidence type="ECO:0000256" key="1">
    <source>
        <dbReference type="ARBA" id="ARBA00023015"/>
    </source>
</evidence>
<gene>
    <name evidence="7" type="ORF">Tsubulata_027120</name>
</gene>
<dbReference type="Gene3D" id="2.170.150.80">
    <property type="entry name" value="NAC domain"/>
    <property type="match status" value="1"/>
</dbReference>
<dbReference type="SUPFAM" id="SSF101941">
    <property type="entry name" value="NAC domain"/>
    <property type="match status" value="1"/>
</dbReference>
<accession>A0A9Q0GH59</accession>
<feature type="region of interest" description="Disordered" evidence="5">
    <location>
        <begin position="176"/>
        <end position="196"/>
    </location>
</feature>
<keyword evidence="1" id="KW-0805">Transcription regulation</keyword>
<name>A0A9Q0GH59_9ROSI</name>
<reference evidence="7" key="1">
    <citation type="submission" date="2022-02" db="EMBL/GenBank/DDBJ databases">
        <authorList>
            <person name="Henning P.M."/>
            <person name="McCubbin A.G."/>
            <person name="Shore J.S."/>
        </authorList>
    </citation>
    <scope>NUCLEOTIDE SEQUENCE</scope>
    <source>
        <strain evidence="7">F60SS</strain>
        <tissue evidence="7">Leaves</tissue>
    </source>
</reference>
<dbReference type="InterPro" id="IPR003441">
    <property type="entry name" value="NAC-dom"/>
</dbReference>
<sequence length="382" mass="44492">MDAGAFLPPGFRFNPEDETLIVFLKGKILRGSQFPLIPEVDVYKTEPWLLPGIHQDHPHLNDRERYYFFRRERKNKNGKRPRRSMDDDVLNGGKWIANTGDKKIFNEKDRKVIIGFKKSLTFFVPPANKTIKTTREKKITPKKGDMIKTEWIMHEYTLFGVEFQEWAVCRIKNKAKEPKQDHQQQEQEQQQEGEEDHHHGYTYFEEAVNLQHQTDDIMSLTPPIASQEHRLPLSYNYVDAGPSSESRANNMHSNLVANLQEQQQQGQDQDYTYIQEAINSVMPNPSITSQDDHQLRLPHPHEPPVSYNMYDEDTAPSLESTANSNSNMHSTTLVSDPEQEQQQGQEDDSTYFDWSLLRDPFDYQHPDLYQPSDGFFGFNGIF</sequence>
<dbReference type="PROSITE" id="PS51005">
    <property type="entry name" value="NAC"/>
    <property type="match status" value="1"/>
</dbReference>
<dbReference type="PANTHER" id="PTHR31719">
    <property type="entry name" value="NAC TRANSCRIPTION FACTOR 56"/>
    <property type="match status" value="1"/>
</dbReference>
<keyword evidence="2" id="KW-0238">DNA-binding</keyword>
<evidence type="ECO:0000256" key="5">
    <source>
        <dbReference type="SAM" id="MobiDB-lite"/>
    </source>
</evidence>
<feature type="compositionally biased region" description="Polar residues" evidence="5">
    <location>
        <begin position="317"/>
        <end position="334"/>
    </location>
</feature>
<keyword evidence="8" id="KW-1185">Reference proteome</keyword>
<dbReference type="Pfam" id="PF02365">
    <property type="entry name" value="NAM"/>
    <property type="match status" value="1"/>
</dbReference>